<keyword evidence="2" id="KW-1185">Reference proteome</keyword>
<dbReference type="SUPFAM" id="SSF48264">
    <property type="entry name" value="Cytochrome P450"/>
    <property type="match status" value="1"/>
</dbReference>
<protein>
    <submittedName>
        <fullName evidence="1">Uncharacterized protein</fullName>
    </submittedName>
</protein>
<dbReference type="InterPro" id="IPR036396">
    <property type="entry name" value="Cyt_P450_sf"/>
</dbReference>
<organism evidence="1 2">
    <name type="scientific">Mycolicibacterium arseniciresistens</name>
    <dbReference type="NCBI Taxonomy" id="3062257"/>
    <lineage>
        <taxon>Bacteria</taxon>
        <taxon>Bacillati</taxon>
        <taxon>Actinomycetota</taxon>
        <taxon>Actinomycetes</taxon>
        <taxon>Mycobacteriales</taxon>
        <taxon>Mycobacteriaceae</taxon>
        <taxon>Mycolicibacterium</taxon>
    </lineage>
</organism>
<comment type="caution">
    <text evidence="1">The sequence shown here is derived from an EMBL/GenBank/DDBJ whole genome shotgun (WGS) entry which is preliminary data.</text>
</comment>
<reference evidence="1" key="1">
    <citation type="submission" date="2023-07" db="EMBL/GenBank/DDBJ databases">
        <title>Mycolicibacterium sp. nov., a novel bacterial species.</title>
        <authorList>
            <person name="Cao Y."/>
        </authorList>
    </citation>
    <scope>NUCLEOTIDE SEQUENCE</scope>
    <source>
        <strain evidence="1">KC 300</strain>
    </source>
</reference>
<dbReference type="EMBL" id="JAUMSQ010000146">
    <property type="protein sequence ID" value="MDO3637682.1"/>
    <property type="molecule type" value="Genomic_DNA"/>
</dbReference>
<evidence type="ECO:0000313" key="2">
    <source>
        <dbReference type="Proteomes" id="UP001168823"/>
    </source>
</evidence>
<evidence type="ECO:0000313" key="1">
    <source>
        <dbReference type="EMBL" id="MDO3637682.1"/>
    </source>
</evidence>
<name>A0ABT8UIS6_9MYCO</name>
<dbReference type="Gene3D" id="1.10.630.10">
    <property type="entry name" value="Cytochrome P450"/>
    <property type="match status" value="1"/>
</dbReference>
<proteinExistence type="predicted"/>
<gene>
    <name evidence="1" type="ORF">Q2100_18225</name>
</gene>
<accession>A0ABT8UIS6</accession>
<sequence length="123" mass="13132">MTTPLRLHGLSEQVHRALADRLNPAAAPQGHDEIAEIALGRWACVLYSALGLPSRDWVQVACWADEADEFAIEALGSYIDVMVAARCASPSDDLLSDLIAAEVDGDGFTADELRAIVIALVTT</sequence>
<dbReference type="Proteomes" id="UP001168823">
    <property type="component" value="Unassembled WGS sequence"/>
</dbReference>
<dbReference type="RefSeq" id="WP_302915196.1">
    <property type="nucleotide sequence ID" value="NZ_JAUMSQ010000146.1"/>
</dbReference>